<feature type="transmembrane region" description="Helical" evidence="1">
    <location>
        <begin position="27"/>
        <end position="46"/>
    </location>
</feature>
<protein>
    <submittedName>
        <fullName evidence="2">Uncharacterized protein</fullName>
    </submittedName>
</protein>
<keyword evidence="1" id="KW-0472">Membrane</keyword>
<accession>A0A7J5JRU2</accession>
<dbReference type="AlphaFoldDB" id="A0A7J5JRU2"/>
<evidence type="ECO:0000313" key="3">
    <source>
        <dbReference type="Proteomes" id="UP000436825"/>
    </source>
</evidence>
<dbReference type="RefSeq" id="WP_211478387.1">
    <property type="nucleotide sequence ID" value="NZ_CP072224.1"/>
</dbReference>
<comment type="caution">
    <text evidence="2">The sequence shown here is derived from an EMBL/GenBank/DDBJ whole genome shotgun (WGS) entry which is preliminary data.</text>
</comment>
<evidence type="ECO:0000313" key="2">
    <source>
        <dbReference type="EMBL" id="KAB4454146.1"/>
    </source>
</evidence>
<reference evidence="2 3" key="1">
    <citation type="journal article" date="2019" name="Nat. Med.">
        <title>A library of human gut bacterial isolates paired with longitudinal multiomics data enables mechanistic microbiome research.</title>
        <authorList>
            <person name="Poyet M."/>
            <person name="Groussin M."/>
            <person name="Gibbons S.M."/>
            <person name="Avila-Pacheco J."/>
            <person name="Jiang X."/>
            <person name="Kearney S.M."/>
            <person name="Perrotta A.R."/>
            <person name="Berdy B."/>
            <person name="Zhao S."/>
            <person name="Lieberman T.D."/>
            <person name="Swanson P.K."/>
            <person name="Smith M."/>
            <person name="Roesemann S."/>
            <person name="Alexander J.E."/>
            <person name="Rich S.A."/>
            <person name="Livny J."/>
            <person name="Vlamakis H."/>
            <person name="Clish C."/>
            <person name="Bullock K."/>
            <person name="Deik A."/>
            <person name="Scott J."/>
            <person name="Pierce K.A."/>
            <person name="Xavier R.J."/>
            <person name="Alm E.J."/>
        </authorList>
    </citation>
    <scope>NUCLEOTIDE SEQUENCE [LARGE SCALE GENOMIC DNA]</scope>
    <source>
        <strain evidence="2 3">BIOML-A160</strain>
    </source>
</reference>
<proteinExistence type="predicted"/>
<gene>
    <name evidence="2" type="ORF">GAN75_17515</name>
</gene>
<dbReference type="Proteomes" id="UP000436825">
    <property type="component" value="Unassembled WGS sequence"/>
</dbReference>
<sequence length="282" mass="32744">MEKYLVIDINLQRKTIIKFMNITTQKIIIYICLTSLFVFLSCTPTQTKIYEQCKEQVETINRMHLYATYLVPVDSLGQYMNDEVISEDMYHHCEVVANVNPNQAHALAILYFDKAGKVRKSIEWWSDGGDLRNVSYYNNQGNVIYAIYNYYDNNCGQLYINDSKHYIEYPFSQPDNKHKNIFPALNISELVSEYKVHLQMPINCNTVSFKSIQEGDKAFLCTENIYATPKGTNIKNENASVTWFGKLIRIDSIVNDWCRVTELLGNPIGYVQVDSIELFQRD</sequence>
<evidence type="ECO:0000256" key="1">
    <source>
        <dbReference type="SAM" id="Phobius"/>
    </source>
</evidence>
<keyword evidence="1" id="KW-1133">Transmembrane helix</keyword>
<organism evidence="2 3">
    <name type="scientific">Bacteroides thetaiotaomicron</name>
    <dbReference type="NCBI Taxonomy" id="818"/>
    <lineage>
        <taxon>Bacteria</taxon>
        <taxon>Pseudomonadati</taxon>
        <taxon>Bacteroidota</taxon>
        <taxon>Bacteroidia</taxon>
        <taxon>Bacteroidales</taxon>
        <taxon>Bacteroidaceae</taxon>
        <taxon>Bacteroides</taxon>
    </lineage>
</organism>
<dbReference type="EMBL" id="WCRW01000012">
    <property type="protein sequence ID" value="KAB4454146.1"/>
    <property type="molecule type" value="Genomic_DNA"/>
</dbReference>
<name>A0A7J5JRU2_BACT4</name>
<keyword evidence="1" id="KW-0812">Transmembrane</keyword>